<feature type="transmembrane region" description="Helical" evidence="5">
    <location>
        <begin position="426"/>
        <end position="449"/>
    </location>
</feature>
<comment type="caution">
    <text evidence="6">The sequence shown here is derived from an EMBL/GenBank/DDBJ whole genome shotgun (WGS) entry which is preliminary data.</text>
</comment>
<dbReference type="EMBL" id="VTEZ01000017">
    <property type="protein sequence ID" value="TYS77258.1"/>
    <property type="molecule type" value="Genomic_DNA"/>
</dbReference>
<dbReference type="InterPro" id="IPR004995">
    <property type="entry name" value="Spore_Ger"/>
</dbReference>
<dbReference type="PIRSF" id="PIRSF005690">
    <property type="entry name" value="GerBA"/>
    <property type="match status" value="1"/>
</dbReference>
<evidence type="ECO:0000313" key="6">
    <source>
        <dbReference type="EMBL" id="TYS77258.1"/>
    </source>
</evidence>
<evidence type="ECO:0000256" key="3">
    <source>
        <dbReference type="ARBA" id="ARBA00023136"/>
    </source>
</evidence>
<proteinExistence type="inferred from homology"/>
<gene>
    <name evidence="6" type="ORF">FZC85_23275</name>
</gene>
<name>A0A5D4TQZ0_9BACI</name>
<dbReference type="PANTHER" id="PTHR22550">
    <property type="entry name" value="SPORE GERMINATION PROTEIN"/>
    <property type="match status" value="1"/>
</dbReference>
<feature type="transmembrane region" description="Helical" evidence="5">
    <location>
        <begin position="298"/>
        <end position="319"/>
    </location>
</feature>
<accession>A0A5D4TQZ0</accession>
<sequence length="499" mass="55927">MHWCTGDFSKDGREEIMKEKHGKAIDLLPFKDSSDILVSEKKVRRDGNDIELIYVYSPNMADQNTLYKWIIPEVQRLLHFDGSLEADQFSDFINVSYPDRGMDIQRQAERRIFSGDIMIVTPHDQNVLFFSAGKLAKRSPEESNTEVSIRGPRDGFVEDIGDNMALIRHRLKTSSLKSLKMSIGRRSQTDVMLLYIDDIINPDILKDVKNRLESIDTDIIVSSYELEEYLYDNTFSIIPLAQYVGRPDFVVESLNQGRFAILVDGNPTCLIGPANLGLMLNSPEDAHTSFFYVSIERLLRFIAFATTIFLPGFWVAITTHQLEQIPYPLLATITVSRTGLPLSTGMELALMLILFELFKEAGVRLPKAVGQTVAVLGGLIVGDAAIRGGFTSPTMLVVAAVTIISSYTLMNQSLTGNVLILRFTNLFVSALLGLYGFFLCGFIFLIALVSTESFGQPFMTIFAKPTIADYFKGYIKLPSSLTKKRNLGYSPIDQDRKEP</sequence>
<comment type="similarity">
    <text evidence="2 4">Belongs to the GerABKA family.</text>
</comment>
<protein>
    <submittedName>
        <fullName evidence="6">Spore germination protein</fullName>
    </submittedName>
</protein>
<feature type="transmembrane region" description="Helical" evidence="5">
    <location>
        <begin position="395"/>
        <end position="414"/>
    </location>
</feature>
<dbReference type="PANTHER" id="PTHR22550:SF5">
    <property type="entry name" value="LEUCINE ZIPPER PROTEIN 4"/>
    <property type="match status" value="1"/>
</dbReference>
<evidence type="ECO:0000256" key="1">
    <source>
        <dbReference type="ARBA" id="ARBA00004141"/>
    </source>
</evidence>
<organism evidence="6 7">
    <name type="scientific">Rossellomorea aquimaris</name>
    <dbReference type="NCBI Taxonomy" id="189382"/>
    <lineage>
        <taxon>Bacteria</taxon>
        <taxon>Bacillati</taxon>
        <taxon>Bacillota</taxon>
        <taxon>Bacilli</taxon>
        <taxon>Bacillales</taxon>
        <taxon>Bacillaceae</taxon>
        <taxon>Rossellomorea</taxon>
    </lineage>
</organism>
<keyword evidence="3 4" id="KW-0472">Membrane</keyword>
<evidence type="ECO:0000256" key="2">
    <source>
        <dbReference type="ARBA" id="ARBA00005278"/>
    </source>
</evidence>
<evidence type="ECO:0000256" key="5">
    <source>
        <dbReference type="SAM" id="Phobius"/>
    </source>
</evidence>
<dbReference type="InterPro" id="IPR050768">
    <property type="entry name" value="UPF0353/GerABKA_families"/>
</dbReference>
<reference evidence="6 7" key="1">
    <citation type="submission" date="2019-08" db="EMBL/GenBank/DDBJ databases">
        <title>Bacillus genomes from the desert of Cuatro Cienegas, Coahuila.</title>
        <authorList>
            <person name="Olmedo-Alvarez G."/>
        </authorList>
    </citation>
    <scope>NUCLEOTIDE SEQUENCE [LARGE SCALE GENOMIC DNA]</scope>
    <source>
        <strain evidence="6 7">CH87b_3T</strain>
    </source>
</reference>
<dbReference type="Proteomes" id="UP000324269">
    <property type="component" value="Unassembled WGS sequence"/>
</dbReference>
<dbReference type="GO" id="GO:0005886">
    <property type="term" value="C:plasma membrane"/>
    <property type="evidence" value="ECO:0007669"/>
    <property type="project" value="UniProtKB-SubCell"/>
</dbReference>
<dbReference type="AlphaFoldDB" id="A0A5D4TQZ0"/>
<keyword evidence="5" id="KW-1133">Transmembrane helix</keyword>
<dbReference type="OrthoDB" id="9772630at2"/>
<dbReference type="GO" id="GO:0009847">
    <property type="term" value="P:spore germination"/>
    <property type="evidence" value="ECO:0007669"/>
    <property type="project" value="UniProtKB-UniRule"/>
</dbReference>
<evidence type="ECO:0000313" key="7">
    <source>
        <dbReference type="Proteomes" id="UP000324269"/>
    </source>
</evidence>
<evidence type="ECO:0000256" key="4">
    <source>
        <dbReference type="PIRNR" id="PIRNR005690"/>
    </source>
</evidence>
<keyword evidence="5" id="KW-0812">Transmembrane</keyword>
<comment type="subcellular location">
    <subcellularLocation>
        <location evidence="4">Cell membrane</location>
    </subcellularLocation>
    <subcellularLocation>
        <location evidence="1">Membrane</location>
        <topology evidence="1">Multi-pass membrane protein</topology>
    </subcellularLocation>
</comment>
<dbReference type="Pfam" id="PF03323">
    <property type="entry name" value="GerA"/>
    <property type="match status" value="1"/>
</dbReference>